<dbReference type="EMBL" id="JXYA01000038">
    <property type="protein sequence ID" value="KJZ07351.1"/>
    <property type="molecule type" value="Genomic_DNA"/>
</dbReference>
<dbReference type="RefSeq" id="WP_046005917.1">
    <property type="nucleotide sequence ID" value="NZ_JXYA01000038.1"/>
</dbReference>
<dbReference type="GO" id="GO:0003690">
    <property type="term" value="F:double-stranded DNA binding"/>
    <property type="evidence" value="ECO:0007669"/>
    <property type="project" value="TreeGrafter"/>
</dbReference>
<dbReference type="PANTHER" id="PTHR38772">
    <property type="match status" value="1"/>
</dbReference>
<evidence type="ECO:0000313" key="5">
    <source>
        <dbReference type="Proteomes" id="UP000033452"/>
    </source>
</evidence>
<dbReference type="Pfam" id="PF04245">
    <property type="entry name" value="NA37"/>
    <property type="match status" value="1"/>
</dbReference>
<name>A0A0F4QI86_9GAMM</name>
<dbReference type="GO" id="GO:0043590">
    <property type="term" value="C:bacterial nucleoid"/>
    <property type="evidence" value="ECO:0007669"/>
    <property type="project" value="TreeGrafter"/>
</dbReference>
<protein>
    <submittedName>
        <fullName evidence="4">Nucleoid-associated protein NdpA</fullName>
    </submittedName>
</protein>
<comment type="subcellular location">
    <subcellularLocation>
        <location evidence="1">Cytoplasm</location>
        <location evidence="1">Nucleoid</location>
    </subcellularLocation>
</comment>
<evidence type="ECO:0000313" key="4">
    <source>
        <dbReference type="EMBL" id="KJZ07351.1"/>
    </source>
</evidence>
<comment type="similarity">
    <text evidence="2">Belongs to the YejK family.</text>
</comment>
<dbReference type="InterPro" id="IPR007358">
    <property type="entry name" value="Nucleoid_associated_NdpA"/>
</dbReference>
<dbReference type="OrthoDB" id="9131762at2"/>
<dbReference type="PATRIC" id="fig|43658.5.peg.3303"/>
<dbReference type="GO" id="GO:0003727">
    <property type="term" value="F:single-stranded RNA binding"/>
    <property type="evidence" value="ECO:0007669"/>
    <property type="project" value="TreeGrafter"/>
</dbReference>
<keyword evidence="3" id="KW-0963">Cytoplasm</keyword>
<dbReference type="Proteomes" id="UP000033452">
    <property type="component" value="Unassembled WGS sequence"/>
</dbReference>
<reference evidence="4 5" key="1">
    <citation type="journal article" date="2015" name="BMC Genomics">
        <title>Genome mining reveals unlocked bioactive potential of marine Gram-negative bacteria.</title>
        <authorList>
            <person name="Machado H."/>
            <person name="Sonnenschein E.C."/>
            <person name="Melchiorsen J."/>
            <person name="Gram L."/>
        </authorList>
    </citation>
    <scope>NUCLEOTIDE SEQUENCE [LARGE SCALE GENOMIC DNA]</scope>
    <source>
        <strain evidence="4 5">S2471</strain>
    </source>
</reference>
<sequence>MSIEVNKLVVHYVDKQDEETQIHLREDEMQINDRVAVFIEQLHHAYNGKPGKGFCAFDPDKDSRVASAMQSYRNNELAFWHLTQQATEVLKEELNKYAFNETGYLVFCHYQYVASDYLLIAMINIKEHYSITSELDLAASRHLDISRMQLAARIDLTAWDTQADENRYISFIKGRAGRKVADFFLDFLGCAEGIDPKQQSQTMLHAVEDYLAEQQFGKEEKDAIRKEVFDYCNDCINSGEDADVESLSDTVSKSSDVQFEDFYKQQGYELEESFPLDKKTVTTMVKFSGLGGGVSVGFERKHLGERVLYDPQNDTLTIKGVPPNLKDQLEKFYQEDSE</sequence>
<comment type="caution">
    <text evidence="4">The sequence shown here is derived from an EMBL/GenBank/DDBJ whole genome shotgun (WGS) entry which is preliminary data.</text>
</comment>
<evidence type="ECO:0000256" key="3">
    <source>
        <dbReference type="ARBA" id="ARBA00022490"/>
    </source>
</evidence>
<dbReference type="PANTHER" id="PTHR38772:SF1">
    <property type="entry name" value="NUCLEOID-ASSOCIATED PROTEIN YEJK"/>
    <property type="match status" value="1"/>
</dbReference>
<organism evidence="4 5">
    <name type="scientific">Pseudoalteromonas rubra</name>
    <dbReference type="NCBI Taxonomy" id="43658"/>
    <lineage>
        <taxon>Bacteria</taxon>
        <taxon>Pseudomonadati</taxon>
        <taxon>Pseudomonadota</taxon>
        <taxon>Gammaproteobacteria</taxon>
        <taxon>Alteromonadales</taxon>
        <taxon>Pseudoalteromonadaceae</taxon>
        <taxon>Pseudoalteromonas</taxon>
    </lineage>
</organism>
<gene>
    <name evidence="4" type="ORF">TW77_15625</name>
</gene>
<dbReference type="NCBIfam" id="NF001557">
    <property type="entry name" value="PRK00378.1"/>
    <property type="match status" value="1"/>
</dbReference>
<evidence type="ECO:0000256" key="1">
    <source>
        <dbReference type="ARBA" id="ARBA00004453"/>
    </source>
</evidence>
<accession>A0A0F4QI86</accession>
<dbReference type="AlphaFoldDB" id="A0A0F4QI86"/>
<evidence type="ECO:0000256" key="2">
    <source>
        <dbReference type="ARBA" id="ARBA00009035"/>
    </source>
</evidence>
<keyword evidence="5" id="KW-1185">Reference proteome</keyword>
<proteinExistence type="inferred from homology"/>